<evidence type="ECO:0000313" key="5">
    <source>
        <dbReference type="EMBL" id="KKW68846.1"/>
    </source>
</evidence>
<evidence type="ECO:0000256" key="2">
    <source>
        <dbReference type="ARBA" id="ARBA00022801"/>
    </source>
</evidence>
<reference evidence="5 6" key="1">
    <citation type="submission" date="2015-05" db="EMBL/GenBank/DDBJ databases">
        <title>Draft genome sequence of Lampropedia sp. CT6, isolated from the microbial mat of a hot water spring, located at Manikaran, India.</title>
        <authorList>
            <person name="Tripathi C."/>
            <person name="Rani P."/>
            <person name="Mahato N.K."/>
            <person name="Lal R."/>
        </authorList>
    </citation>
    <scope>NUCLEOTIDE SEQUENCE [LARGE SCALE GENOMIC DNA]</scope>
    <source>
        <strain evidence="5 6">CT6</strain>
    </source>
</reference>
<accession>A0A0U1Q262</accession>
<dbReference type="Pfam" id="PF07859">
    <property type="entry name" value="Abhydrolase_3"/>
    <property type="match status" value="1"/>
</dbReference>
<dbReference type="Gene3D" id="3.40.50.1820">
    <property type="entry name" value="alpha/beta hydrolase"/>
    <property type="match status" value="1"/>
</dbReference>
<keyword evidence="2 5" id="KW-0378">Hydrolase</keyword>
<sequence length="331" mass="35897">MTDPTQQPWWAMLTPAMQQVVAGMARKALAPLHTLGVQRAREIYRQGAQVLEADLPPQAVHRVDGTLAARDGAQLPVRIYKPALSDRLSSTEQDALLPAVLYLHGGGFTIGGIDTHDVLCARMALLAGVAVVSLAYRLAPEQRFPTAVHDVWDAFTFLRRHGADWQLNGDQLAVAGDSAGGTLAAVLALQARDAGQPLAGQCLIYPGTTAHQDTPSHRRFASGPVLNEATITWFFDNYIDRHHREDWRFAPLLAPELDGVAPALVVLAECDPLVDEGIAYADRLRMAGVPVTLELFRGVSHEFLKMGRALPEALAAHHAIADFLRQALRGA</sequence>
<evidence type="ECO:0000256" key="3">
    <source>
        <dbReference type="PROSITE-ProRule" id="PRU10038"/>
    </source>
</evidence>
<gene>
    <name evidence="5" type="ORF">AAV94_02610</name>
</gene>
<comment type="similarity">
    <text evidence="1">Belongs to the 'GDXG' lipolytic enzyme family.</text>
</comment>
<protein>
    <submittedName>
        <fullName evidence="5">Alpha/beta hydrolase</fullName>
    </submittedName>
</protein>
<dbReference type="AlphaFoldDB" id="A0A0U1Q262"/>
<dbReference type="InterPro" id="IPR029058">
    <property type="entry name" value="AB_hydrolase_fold"/>
</dbReference>
<evidence type="ECO:0000313" key="6">
    <source>
        <dbReference type="Proteomes" id="UP000050580"/>
    </source>
</evidence>
<evidence type="ECO:0000259" key="4">
    <source>
        <dbReference type="Pfam" id="PF07859"/>
    </source>
</evidence>
<dbReference type="RefSeq" id="WP_046740774.1">
    <property type="nucleotide sequence ID" value="NZ_LBNQ01000012.1"/>
</dbReference>
<organism evidence="5 6">
    <name type="scientific">Lampropedia cohaerens</name>
    <dbReference type="NCBI Taxonomy" id="1610491"/>
    <lineage>
        <taxon>Bacteria</taxon>
        <taxon>Pseudomonadati</taxon>
        <taxon>Pseudomonadota</taxon>
        <taxon>Betaproteobacteria</taxon>
        <taxon>Burkholderiales</taxon>
        <taxon>Comamonadaceae</taxon>
        <taxon>Lampropedia</taxon>
    </lineage>
</organism>
<dbReference type="Proteomes" id="UP000050580">
    <property type="component" value="Unassembled WGS sequence"/>
</dbReference>
<feature type="domain" description="Alpha/beta hydrolase fold-3" evidence="4">
    <location>
        <begin position="100"/>
        <end position="304"/>
    </location>
</feature>
<keyword evidence="6" id="KW-1185">Reference proteome</keyword>
<evidence type="ECO:0000256" key="1">
    <source>
        <dbReference type="ARBA" id="ARBA00010515"/>
    </source>
</evidence>
<dbReference type="InterPro" id="IPR050300">
    <property type="entry name" value="GDXG_lipolytic_enzyme"/>
</dbReference>
<dbReference type="PATRIC" id="fig|1610491.3.peg.548"/>
<dbReference type="EMBL" id="LBNQ01000012">
    <property type="protein sequence ID" value="KKW68846.1"/>
    <property type="molecule type" value="Genomic_DNA"/>
</dbReference>
<dbReference type="SUPFAM" id="SSF53474">
    <property type="entry name" value="alpha/beta-Hydrolases"/>
    <property type="match status" value="1"/>
</dbReference>
<dbReference type="InterPro" id="IPR013094">
    <property type="entry name" value="AB_hydrolase_3"/>
</dbReference>
<dbReference type="PANTHER" id="PTHR48081">
    <property type="entry name" value="AB HYDROLASE SUPERFAMILY PROTEIN C4A8.06C"/>
    <property type="match status" value="1"/>
</dbReference>
<dbReference type="InterPro" id="IPR033140">
    <property type="entry name" value="Lipase_GDXG_put_SER_AS"/>
</dbReference>
<dbReference type="PROSITE" id="PS01174">
    <property type="entry name" value="LIPASE_GDXG_SER"/>
    <property type="match status" value="1"/>
</dbReference>
<name>A0A0U1Q262_9BURK</name>
<comment type="caution">
    <text evidence="5">The sequence shown here is derived from an EMBL/GenBank/DDBJ whole genome shotgun (WGS) entry which is preliminary data.</text>
</comment>
<feature type="active site" evidence="3">
    <location>
        <position position="178"/>
    </location>
</feature>
<dbReference type="STRING" id="1610491.AAV94_02610"/>
<dbReference type="PANTHER" id="PTHR48081:SF8">
    <property type="entry name" value="ALPHA_BETA HYDROLASE FOLD-3 DOMAIN-CONTAINING PROTEIN-RELATED"/>
    <property type="match status" value="1"/>
</dbReference>
<dbReference type="GO" id="GO:0016787">
    <property type="term" value="F:hydrolase activity"/>
    <property type="evidence" value="ECO:0007669"/>
    <property type="project" value="UniProtKB-KW"/>
</dbReference>
<proteinExistence type="inferred from homology"/>